<dbReference type="AlphaFoldDB" id="A0A0G2GWR3"/>
<evidence type="ECO:0000313" key="1">
    <source>
        <dbReference type="EMBL" id="KKY27653.1"/>
    </source>
</evidence>
<dbReference type="Proteomes" id="UP000053317">
    <property type="component" value="Unassembled WGS sequence"/>
</dbReference>
<protein>
    <submittedName>
        <fullName evidence="1">Uncharacterized protein</fullName>
    </submittedName>
</protein>
<sequence>MPSNQTGYLFVWMGISNGTGDLIQSVLGSYPEGQSECGGQEYADTTWCVSSEVYGNDASGNPNQWVETLTTADINYANGIIFNYTLVDKENYTWNQTMTDAVTGSLLSTFSKNSGPMLGWGTALECNDYNGVACTGTIAEQTYVNSTIILEAADSAFSSAIGASSGATYTDMETADGGKTWTIAKIVIPAMESDAAEDNVSTSSVVSAASSSATLVAAFAATNLTSGTSSAVSSAVSTLSTSVSTFNTTSSAFSMGTAPLGFHHHYLGDHDTKATKGIPGPQLHSYIGAAPRYLKELIKTPSEYEYRGTTTAKVSSPISFDLTALESKSFPLITSIETPLRNPVVKEEATIHIAHANSANWLPVQLADYRDVVLARNAIGDILLCGMYPMCGMEIQAEEEKGGGPH</sequence>
<name>A0A0G2GWR3_PHACM</name>
<dbReference type="EMBL" id="LCWF01000022">
    <property type="protein sequence ID" value="KKY27653.1"/>
    <property type="molecule type" value="Genomic_DNA"/>
</dbReference>
<organism evidence="1 2">
    <name type="scientific">Phaeomoniella chlamydospora</name>
    <name type="common">Phaeoacremonium chlamydosporum</name>
    <dbReference type="NCBI Taxonomy" id="158046"/>
    <lineage>
        <taxon>Eukaryota</taxon>
        <taxon>Fungi</taxon>
        <taxon>Dikarya</taxon>
        <taxon>Ascomycota</taxon>
        <taxon>Pezizomycotina</taxon>
        <taxon>Eurotiomycetes</taxon>
        <taxon>Chaetothyriomycetidae</taxon>
        <taxon>Phaeomoniellales</taxon>
        <taxon>Phaeomoniellaceae</taxon>
        <taxon>Phaeomoniella</taxon>
    </lineage>
</organism>
<keyword evidence="2" id="KW-1185">Reference proteome</keyword>
<dbReference type="OrthoDB" id="5086500at2759"/>
<reference evidence="1 2" key="2">
    <citation type="submission" date="2015-05" db="EMBL/GenBank/DDBJ databases">
        <authorList>
            <person name="Morales-Cruz A."/>
            <person name="Amrine K.C."/>
            <person name="Cantu D."/>
        </authorList>
    </citation>
    <scope>NUCLEOTIDE SEQUENCE [LARGE SCALE GENOMIC DNA]</scope>
    <source>
        <strain evidence="1">UCRPC4</strain>
    </source>
</reference>
<proteinExistence type="predicted"/>
<accession>A0A0G2GWR3</accession>
<gene>
    <name evidence="1" type="ORF">UCRPC4_g00886</name>
</gene>
<reference evidence="1 2" key="1">
    <citation type="submission" date="2015-05" db="EMBL/GenBank/DDBJ databases">
        <title>Distinctive expansion of gene families associated with plant cell wall degradation and secondary metabolism in the genomes of grapevine trunk pathogens.</title>
        <authorList>
            <person name="Lawrence D.P."/>
            <person name="Travadon R."/>
            <person name="Rolshausen P.E."/>
            <person name="Baumgartner K."/>
        </authorList>
    </citation>
    <scope>NUCLEOTIDE SEQUENCE [LARGE SCALE GENOMIC DNA]</scope>
    <source>
        <strain evidence="1">UCRPC4</strain>
    </source>
</reference>
<evidence type="ECO:0000313" key="2">
    <source>
        <dbReference type="Proteomes" id="UP000053317"/>
    </source>
</evidence>
<comment type="caution">
    <text evidence="1">The sequence shown here is derived from an EMBL/GenBank/DDBJ whole genome shotgun (WGS) entry which is preliminary data.</text>
</comment>